<dbReference type="Gene3D" id="3.80.10.10">
    <property type="entry name" value="Ribonuclease Inhibitor"/>
    <property type="match status" value="1"/>
</dbReference>
<evidence type="ECO:0000259" key="3">
    <source>
        <dbReference type="Pfam" id="PF24758"/>
    </source>
</evidence>
<dbReference type="InterPro" id="IPR036047">
    <property type="entry name" value="F-box-like_dom_sf"/>
</dbReference>
<evidence type="ECO:0000259" key="2">
    <source>
        <dbReference type="Pfam" id="PF00646"/>
    </source>
</evidence>
<dbReference type="InterPro" id="IPR032675">
    <property type="entry name" value="LRR_dom_sf"/>
</dbReference>
<sequence length="548" mass="61320">MEPAEATGTRARPRRCGGADGGYRPPDLLSALPDSLLHVIMSSLKARQAVQTCVLSTRWRDLWRSVPCLDIDLAEFRAAPAADRNGSGGDQAAHDADVEYMYDRTGSASSDDGSDVEMSDSDHESSSSEEEEEDMEMSGSDHESSGSEEDDDEEEEDSSSSEEEEESSSSSSSSSDGYSDDNGNDDDDDHDYDNKTKGKEWEDFADFTTNLMSRCNIAQLDSFRLHIGRRSAPWSTSYRQATRWLHRAMKYCTPVATSNQRKGCLSSRSWRLRRLHLSRVHLDGRFAEHVTSVCHSLENLELHDCRCQIRSVSSGSLKTLVLRNCKWHNLSEITSPTLQTLVIDGGSNYPNTCLLVVSAPVLEYLHLNVNVRVYRGGISLNGTPSSLSKASIHLYRHRDSEGMSKLGGDQLKLLCSVSNVTSLKLSGAGFLVLRYRPTFQEFRNLRNLVLANCDLWDDDLHILAFFLRSSPNLEKLTLRRCKFPKYSKKRLRKLKRKASSEFCGMDFDHENLNVEIIYKNGDAHQLGKIVKCALGNLSKSCIKLTKVS</sequence>
<dbReference type="Pfam" id="PF00646">
    <property type="entry name" value="F-box"/>
    <property type="match status" value="1"/>
</dbReference>
<gene>
    <name evidence="4" type="ORF">URODEC1_LOCUS57094</name>
</gene>
<evidence type="ECO:0000256" key="1">
    <source>
        <dbReference type="SAM" id="MobiDB-lite"/>
    </source>
</evidence>
<feature type="region of interest" description="Disordered" evidence="1">
    <location>
        <begin position="104"/>
        <end position="197"/>
    </location>
</feature>
<protein>
    <recommendedName>
        <fullName evidence="6">F-box domain-containing protein</fullName>
    </recommendedName>
</protein>
<dbReference type="PANTHER" id="PTHR34223">
    <property type="entry name" value="OS11G0201299 PROTEIN"/>
    <property type="match status" value="1"/>
</dbReference>
<feature type="compositionally biased region" description="Low complexity" evidence="1">
    <location>
        <begin position="168"/>
        <end position="177"/>
    </location>
</feature>
<name>A0ABC9ASR6_9POAL</name>
<reference evidence="4" key="1">
    <citation type="submission" date="2024-10" db="EMBL/GenBank/DDBJ databases">
        <authorList>
            <person name="Ryan C."/>
        </authorList>
    </citation>
    <scope>NUCLEOTIDE SEQUENCE [LARGE SCALE GENOMIC DNA]</scope>
</reference>
<dbReference type="SUPFAM" id="SSF52047">
    <property type="entry name" value="RNI-like"/>
    <property type="match status" value="1"/>
</dbReference>
<dbReference type="InterPro" id="IPR053781">
    <property type="entry name" value="F-box_AtFBL13-like"/>
</dbReference>
<dbReference type="Gene3D" id="1.20.1280.50">
    <property type="match status" value="1"/>
</dbReference>
<feature type="region of interest" description="Disordered" evidence="1">
    <location>
        <begin position="1"/>
        <end position="24"/>
    </location>
</feature>
<evidence type="ECO:0000313" key="5">
    <source>
        <dbReference type="Proteomes" id="UP001497457"/>
    </source>
</evidence>
<dbReference type="Proteomes" id="UP001497457">
    <property type="component" value="Chromosome 22rd"/>
</dbReference>
<organism evidence="4 5">
    <name type="scientific">Urochloa decumbens</name>
    <dbReference type="NCBI Taxonomy" id="240449"/>
    <lineage>
        <taxon>Eukaryota</taxon>
        <taxon>Viridiplantae</taxon>
        <taxon>Streptophyta</taxon>
        <taxon>Embryophyta</taxon>
        <taxon>Tracheophyta</taxon>
        <taxon>Spermatophyta</taxon>
        <taxon>Magnoliopsida</taxon>
        <taxon>Liliopsida</taxon>
        <taxon>Poales</taxon>
        <taxon>Poaceae</taxon>
        <taxon>PACMAD clade</taxon>
        <taxon>Panicoideae</taxon>
        <taxon>Panicodae</taxon>
        <taxon>Paniceae</taxon>
        <taxon>Melinidinae</taxon>
        <taxon>Urochloa</taxon>
    </lineage>
</organism>
<feature type="domain" description="F-box" evidence="2">
    <location>
        <begin position="29"/>
        <end position="68"/>
    </location>
</feature>
<dbReference type="Pfam" id="PF24758">
    <property type="entry name" value="LRR_At5g56370"/>
    <property type="match status" value="1"/>
</dbReference>
<feature type="compositionally biased region" description="Acidic residues" evidence="1">
    <location>
        <begin position="127"/>
        <end position="136"/>
    </location>
</feature>
<feature type="compositionally biased region" description="Acidic residues" evidence="1">
    <location>
        <begin position="146"/>
        <end position="167"/>
    </location>
</feature>
<keyword evidence="5" id="KW-1185">Reference proteome</keyword>
<dbReference type="CDD" id="cd22160">
    <property type="entry name" value="F-box_AtFBL13-like"/>
    <property type="match status" value="1"/>
</dbReference>
<dbReference type="PANTHER" id="PTHR34223:SF27">
    <property type="entry name" value="F-BOX DOMAIN-CONTAINING PROTEIN"/>
    <property type="match status" value="1"/>
</dbReference>
<evidence type="ECO:0000313" key="4">
    <source>
        <dbReference type="EMBL" id="CAL4983547.1"/>
    </source>
</evidence>
<accession>A0ABC9ASR6</accession>
<dbReference type="EMBL" id="OZ075132">
    <property type="protein sequence ID" value="CAL4983547.1"/>
    <property type="molecule type" value="Genomic_DNA"/>
</dbReference>
<proteinExistence type="predicted"/>
<feature type="domain" description="F-box/LRR-repeat protein 15/At3g58940/PEG3-like LRR" evidence="3">
    <location>
        <begin position="270"/>
        <end position="365"/>
    </location>
</feature>
<dbReference type="InterPro" id="IPR001810">
    <property type="entry name" value="F-box_dom"/>
</dbReference>
<feature type="compositionally biased region" description="Acidic residues" evidence="1">
    <location>
        <begin position="178"/>
        <end position="191"/>
    </location>
</feature>
<dbReference type="AlphaFoldDB" id="A0ABC9ASR6"/>
<dbReference type="InterPro" id="IPR055411">
    <property type="entry name" value="LRR_FXL15/At3g58940/PEG3-like"/>
</dbReference>
<evidence type="ECO:0008006" key="6">
    <source>
        <dbReference type="Google" id="ProtNLM"/>
    </source>
</evidence>
<dbReference type="SUPFAM" id="SSF81383">
    <property type="entry name" value="F-box domain"/>
    <property type="match status" value="1"/>
</dbReference>
<dbReference type="InterPro" id="IPR053197">
    <property type="entry name" value="F-box_SCFL_complex_component"/>
</dbReference>